<gene>
    <name evidence="6" type="ORF">E3J38_01840</name>
</gene>
<organism evidence="6 7">
    <name type="scientific">candidate division TA06 bacterium</name>
    <dbReference type="NCBI Taxonomy" id="2250710"/>
    <lineage>
        <taxon>Bacteria</taxon>
        <taxon>Bacteria division TA06</taxon>
    </lineage>
</organism>
<dbReference type="AlphaFoldDB" id="A0A523XTH9"/>
<evidence type="ECO:0000313" key="6">
    <source>
        <dbReference type="EMBL" id="TET82616.1"/>
    </source>
</evidence>
<feature type="transmembrane region" description="Helical" evidence="4">
    <location>
        <begin position="341"/>
        <end position="359"/>
    </location>
</feature>
<dbReference type="GO" id="GO:0022857">
    <property type="term" value="F:transmembrane transporter activity"/>
    <property type="evidence" value="ECO:0007669"/>
    <property type="project" value="InterPro"/>
</dbReference>
<accession>A0A523XTH9</accession>
<keyword evidence="1 4" id="KW-0812">Transmembrane</keyword>
<feature type="transmembrane region" description="Helical" evidence="4">
    <location>
        <begin position="223"/>
        <end position="245"/>
    </location>
</feature>
<keyword evidence="3 4" id="KW-0472">Membrane</keyword>
<feature type="transmembrane region" description="Helical" evidence="4">
    <location>
        <begin position="457"/>
        <end position="476"/>
    </location>
</feature>
<dbReference type="InterPro" id="IPR052528">
    <property type="entry name" value="Sugar_transport-like"/>
</dbReference>
<feature type="transmembrane region" description="Helical" evidence="4">
    <location>
        <begin position="183"/>
        <end position="211"/>
    </location>
</feature>
<feature type="domain" description="Major facilitator superfamily (MFS) profile" evidence="5">
    <location>
        <begin position="261"/>
        <end position="491"/>
    </location>
</feature>
<feature type="transmembrane region" description="Helical" evidence="4">
    <location>
        <begin position="310"/>
        <end position="329"/>
    </location>
</feature>
<dbReference type="InterPro" id="IPR020846">
    <property type="entry name" value="MFS_dom"/>
</dbReference>
<sequence length="491" mass="54367">MPLCDFHNRLCPIFKSCWNLPLCLRRGPRGYHRPNCKRCLHHLCSFPPIFQKFKSLYLSPCSGQFFFQTRVLSGILAGMTYLRRNFTLTALNGIFFNFASAFLSETTVLPAFISNLTNSRVLVGLAGSLQRASWPLPQVIVAPFAERTERKMPIYIHSAFVRFFSLLALSLVTFSFGRYASPLLLAVFFVVYAIFSLSGGVAGLSFMDIVAKAIPANRRGSLWAIRISVGSGFAVIGGFIVRHLLRTLPFPLNYGTIFLISTALVAVGLTLFSFVVEPIQPVRKERKGLKEHLREGRLIFRKDANYRGLVHVRLLIGILFMAFPFYVVFAKETGGFEESSVGFLLAAQMLGLMLSNILWGNIANRFGSRLVLIGTSLSGIVPPLGALLFPLLTPGQWYFPVLFFVMGVSGAGLRLGYSTFLLDISPPLERLTYIGFINTTIAPVLFLPTVAGAIVDTISYEVLFGMAALAGALALYKSILLKEVRRPETKT</sequence>
<feature type="transmembrane region" description="Helical" evidence="4">
    <location>
        <begin position="431"/>
        <end position="451"/>
    </location>
</feature>
<protein>
    <submittedName>
        <fullName evidence="6">MFS transporter</fullName>
    </submittedName>
</protein>
<proteinExistence type="predicted"/>
<evidence type="ECO:0000259" key="5">
    <source>
        <dbReference type="PROSITE" id="PS50850"/>
    </source>
</evidence>
<dbReference type="PANTHER" id="PTHR23526:SF1">
    <property type="entry name" value="MAJOR FACILITATOR SUPERFAMILY MFS_1"/>
    <property type="match status" value="1"/>
</dbReference>
<feature type="transmembrane region" description="Helical" evidence="4">
    <location>
        <begin position="371"/>
        <end position="391"/>
    </location>
</feature>
<evidence type="ECO:0000256" key="3">
    <source>
        <dbReference type="ARBA" id="ARBA00023136"/>
    </source>
</evidence>
<dbReference type="PROSITE" id="PS50850">
    <property type="entry name" value="MFS"/>
    <property type="match status" value="1"/>
</dbReference>
<evidence type="ECO:0000313" key="7">
    <source>
        <dbReference type="Proteomes" id="UP000315534"/>
    </source>
</evidence>
<dbReference type="Pfam" id="PF07690">
    <property type="entry name" value="MFS_1"/>
    <property type="match status" value="1"/>
</dbReference>
<feature type="transmembrane region" description="Helical" evidence="4">
    <location>
        <begin position="257"/>
        <end position="276"/>
    </location>
</feature>
<dbReference type="SUPFAM" id="SSF103473">
    <property type="entry name" value="MFS general substrate transporter"/>
    <property type="match status" value="1"/>
</dbReference>
<evidence type="ECO:0000256" key="1">
    <source>
        <dbReference type="ARBA" id="ARBA00022692"/>
    </source>
</evidence>
<keyword evidence="2 4" id="KW-1133">Transmembrane helix</keyword>
<reference evidence="6 7" key="1">
    <citation type="submission" date="2019-03" db="EMBL/GenBank/DDBJ databases">
        <title>Metabolic potential of uncultured bacteria and archaea associated with petroleum seepage in deep-sea sediments.</title>
        <authorList>
            <person name="Dong X."/>
            <person name="Hubert C."/>
        </authorList>
    </citation>
    <scope>NUCLEOTIDE SEQUENCE [LARGE SCALE GENOMIC DNA]</scope>
    <source>
        <strain evidence="6">E29_bin36</strain>
    </source>
</reference>
<evidence type="ECO:0000256" key="4">
    <source>
        <dbReference type="SAM" id="Phobius"/>
    </source>
</evidence>
<name>A0A523XTH9_UNCT6</name>
<feature type="transmembrane region" description="Helical" evidence="4">
    <location>
        <begin position="397"/>
        <end position="419"/>
    </location>
</feature>
<dbReference type="InterPro" id="IPR036259">
    <property type="entry name" value="MFS_trans_sf"/>
</dbReference>
<comment type="caution">
    <text evidence="6">The sequence shown here is derived from an EMBL/GenBank/DDBJ whole genome shotgun (WGS) entry which is preliminary data.</text>
</comment>
<evidence type="ECO:0000256" key="2">
    <source>
        <dbReference type="ARBA" id="ARBA00022989"/>
    </source>
</evidence>
<feature type="transmembrane region" description="Helical" evidence="4">
    <location>
        <begin position="154"/>
        <end position="177"/>
    </location>
</feature>
<dbReference type="PANTHER" id="PTHR23526">
    <property type="entry name" value="INTEGRAL MEMBRANE TRANSPORT PROTEIN-RELATED"/>
    <property type="match status" value="1"/>
</dbReference>
<dbReference type="EMBL" id="SOIP01000111">
    <property type="protein sequence ID" value="TET82616.1"/>
    <property type="molecule type" value="Genomic_DNA"/>
</dbReference>
<dbReference type="InterPro" id="IPR011701">
    <property type="entry name" value="MFS"/>
</dbReference>
<dbReference type="Proteomes" id="UP000315534">
    <property type="component" value="Unassembled WGS sequence"/>
</dbReference>
<dbReference type="Gene3D" id="1.20.1250.20">
    <property type="entry name" value="MFS general substrate transporter like domains"/>
    <property type="match status" value="2"/>
</dbReference>